<dbReference type="Proteomes" id="UP000747542">
    <property type="component" value="Unassembled WGS sequence"/>
</dbReference>
<dbReference type="EMBL" id="JAHLQT010010178">
    <property type="protein sequence ID" value="KAG7173089.1"/>
    <property type="molecule type" value="Genomic_DNA"/>
</dbReference>
<sequence length="33" mass="3869">MEAPGSPGPRVWRKPQVVVEAPGSWWRPRWRNV</sequence>
<evidence type="ECO:0000313" key="1">
    <source>
        <dbReference type="EMBL" id="KAG7173089.1"/>
    </source>
</evidence>
<accession>A0A8J5N4Z1</accession>
<comment type="caution">
    <text evidence="1">The sequence shown here is derived from an EMBL/GenBank/DDBJ whole genome shotgun (WGS) entry which is preliminary data.</text>
</comment>
<reference evidence="1" key="1">
    <citation type="journal article" date="2021" name="Sci. Adv.">
        <title>The American lobster genome reveals insights on longevity, neural, and immune adaptations.</title>
        <authorList>
            <person name="Polinski J.M."/>
            <person name="Zimin A.V."/>
            <person name="Clark K.F."/>
            <person name="Kohn A.B."/>
            <person name="Sadowski N."/>
            <person name="Timp W."/>
            <person name="Ptitsyn A."/>
            <person name="Khanna P."/>
            <person name="Romanova D.Y."/>
            <person name="Williams P."/>
            <person name="Greenwood S.J."/>
            <person name="Moroz L.L."/>
            <person name="Walt D.R."/>
            <person name="Bodnar A.G."/>
        </authorList>
    </citation>
    <scope>NUCLEOTIDE SEQUENCE</scope>
    <source>
        <strain evidence="1">GMGI-L3</strain>
    </source>
</reference>
<evidence type="ECO:0000313" key="2">
    <source>
        <dbReference type="Proteomes" id="UP000747542"/>
    </source>
</evidence>
<protein>
    <submittedName>
        <fullName evidence="1">Uncharacterized protein</fullName>
    </submittedName>
</protein>
<proteinExistence type="predicted"/>
<keyword evidence="2" id="KW-1185">Reference proteome</keyword>
<dbReference type="AlphaFoldDB" id="A0A8J5N4Z1"/>
<name>A0A8J5N4Z1_HOMAM</name>
<gene>
    <name evidence="1" type="ORF">Hamer_G008612</name>
</gene>
<organism evidence="1 2">
    <name type="scientific">Homarus americanus</name>
    <name type="common">American lobster</name>
    <dbReference type="NCBI Taxonomy" id="6706"/>
    <lineage>
        <taxon>Eukaryota</taxon>
        <taxon>Metazoa</taxon>
        <taxon>Ecdysozoa</taxon>
        <taxon>Arthropoda</taxon>
        <taxon>Crustacea</taxon>
        <taxon>Multicrustacea</taxon>
        <taxon>Malacostraca</taxon>
        <taxon>Eumalacostraca</taxon>
        <taxon>Eucarida</taxon>
        <taxon>Decapoda</taxon>
        <taxon>Pleocyemata</taxon>
        <taxon>Astacidea</taxon>
        <taxon>Nephropoidea</taxon>
        <taxon>Nephropidae</taxon>
        <taxon>Homarus</taxon>
    </lineage>
</organism>